<dbReference type="EMBL" id="KV907540">
    <property type="protein sequence ID" value="OOF90331.1"/>
    <property type="molecule type" value="Genomic_DNA"/>
</dbReference>
<evidence type="ECO:0000313" key="2">
    <source>
        <dbReference type="EMBL" id="OOF90331.1"/>
    </source>
</evidence>
<dbReference type="OrthoDB" id="408373at2759"/>
<name>A0A1R3R778_ASPC5</name>
<dbReference type="PANTHER" id="PTHR37017:SF10">
    <property type="entry name" value="AB HYDROLASE-1 DOMAIN-CONTAINING PROTEIN"/>
    <property type="match status" value="1"/>
</dbReference>
<sequence>PALPSMNGARPPTADLETDTALFREYTQSLADAGRSVIVIVHSYSGQIASNGFTGLGANTRAQQGLSGGVIHILSLCSFLVREGLSMVDVVRHFGHESFMPLAYDFDEDQTVLDRDPWGRLVNPDSNDSREEVEKYLGTLKRWNGKCMYQPLSTERAAWRDIPVTYVYTARDTTVPIDYQKWMVEVMEQEGAKVETIELDSGHSPDFSKPKEVADIVDTLVARYNQE</sequence>
<evidence type="ECO:0000259" key="1">
    <source>
        <dbReference type="Pfam" id="PF12697"/>
    </source>
</evidence>
<dbReference type="VEuPathDB" id="FungiDB:ASPCADRAFT_59602"/>
<dbReference type="SUPFAM" id="SSF53474">
    <property type="entry name" value="alpha/beta-Hydrolases"/>
    <property type="match status" value="1"/>
</dbReference>
<dbReference type="Gene3D" id="3.40.50.1820">
    <property type="entry name" value="alpha/beta hydrolase"/>
    <property type="match status" value="1"/>
</dbReference>
<dbReference type="STRING" id="602072.A0A1R3R778"/>
<reference evidence="3" key="1">
    <citation type="journal article" date="2017" name="Genome Biol.">
        <title>Comparative genomics reveals high biological diversity and specific adaptations in the industrially and medically important fungal genus Aspergillus.</title>
        <authorList>
            <person name="de Vries R.P."/>
            <person name="Riley R."/>
            <person name="Wiebenga A."/>
            <person name="Aguilar-Osorio G."/>
            <person name="Amillis S."/>
            <person name="Uchima C.A."/>
            <person name="Anderluh G."/>
            <person name="Asadollahi M."/>
            <person name="Askin M."/>
            <person name="Barry K."/>
            <person name="Battaglia E."/>
            <person name="Bayram O."/>
            <person name="Benocci T."/>
            <person name="Braus-Stromeyer S.A."/>
            <person name="Caldana C."/>
            <person name="Canovas D."/>
            <person name="Cerqueira G.C."/>
            <person name="Chen F."/>
            <person name="Chen W."/>
            <person name="Choi C."/>
            <person name="Clum A."/>
            <person name="Dos Santos R.A."/>
            <person name="Damasio A.R."/>
            <person name="Diallinas G."/>
            <person name="Emri T."/>
            <person name="Fekete E."/>
            <person name="Flipphi M."/>
            <person name="Freyberg S."/>
            <person name="Gallo A."/>
            <person name="Gournas C."/>
            <person name="Habgood R."/>
            <person name="Hainaut M."/>
            <person name="Harispe M.L."/>
            <person name="Henrissat B."/>
            <person name="Hilden K.S."/>
            <person name="Hope R."/>
            <person name="Hossain A."/>
            <person name="Karabika E."/>
            <person name="Karaffa L."/>
            <person name="Karanyi Z."/>
            <person name="Krasevec N."/>
            <person name="Kuo A."/>
            <person name="Kusch H."/>
            <person name="LaButti K."/>
            <person name="Lagendijk E.L."/>
            <person name="Lapidus A."/>
            <person name="Levasseur A."/>
            <person name="Lindquist E."/>
            <person name="Lipzen A."/>
            <person name="Logrieco A.F."/>
            <person name="MacCabe A."/>
            <person name="Maekelae M.R."/>
            <person name="Malavazi I."/>
            <person name="Melin P."/>
            <person name="Meyer V."/>
            <person name="Mielnichuk N."/>
            <person name="Miskei M."/>
            <person name="Molnar A.P."/>
            <person name="Mule G."/>
            <person name="Ngan C.Y."/>
            <person name="Orejas M."/>
            <person name="Orosz E."/>
            <person name="Ouedraogo J.P."/>
            <person name="Overkamp K.M."/>
            <person name="Park H.-S."/>
            <person name="Perrone G."/>
            <person name="Piumi F."/>
            <person name="Punt P.J."/>
            <person name="Ram A.F."/>
            <person name="Ramon A."/>
            <person name="Rauscher S."/>
            <person name="Record E."/>
            <person name="Riano-Pachon D.M."/>
            <person name="Robert V."/>
            <person name="Roehrig J."/>
            <person name="Ruller R."/>
            <person name="Salamov A."/>
            <person name="Salih N.S."/>
            <person name="Samson R.A."/>
            <person name="Sandor E."/>
            <person name="Sanguinetti M."/>
            <person name="Schuetze T."/>
            <person name="Sepcic K."/>
            <person name="Shelest E."/>
            <person name="Sherlock G."/>
            <person name="Sophianopoulou V."/>
            <person name="Squina F.M."/>
            <person name="Sun H."/>
            <person name="Susca A."/>
            <person name="Todd R.B."/>
            <person name="Tsang A."/>
            <person name="Unkles S.E."/>
            <person name="van de Wiele N."/>
            <person name="van Rossen-Uffink D."/>
            <person name="Oliveira J.V."/>
            <person name="Vesth T.C."/>
            <person name="Visser J."/>
            <person name="Yu J.-H."/>
            <person name="Zhou M."/>
            <person name="Andersen M.R."/>
            <person name="Archer D.B."/>
            <person name="Baker S.E."/>
            <person name="Benoit I."/>
            <person name="Brakhage A.A."/>
            <person name="Braus G.H."/>
            <person name="Fischer R."/>
            <person name="Frisvad J.C."/>
            <person name="Goldman G.H."/>
            <person name="Houbraken J."/>
            <person name="Oakley B."/>
            <person name="Pocsi I."/>
            <person name="Scazzocchio C."/>
            <person name="Seiboth B."/>
            <person name="vanKuyk P.A."/>
            <person name="Wortman J."/>
            <person name="Dyer P.S."/>
            <person name="Grigoriev I.V."/>
        </authorList>
    </citation>
    <scope>NUCLEOTIDE SEQUENCE [LARGE SCALE GENOMIC DNA]</scope>
    <source>
        <strain evidence="3">ITEM 5010</strain>
    </source>
</reference>
<feature type="non-terminal residue" evidence="2">
    <location>
        <position position="1"/>
    </location>
</feature>
<accession>A0A1R3R778</accession>
<organism evidence="2 3">
    <name type="scientific">Aspergillus carbonarius (strain ITEM 5010)</name>
    <dbReference type="NCBI Taxonomy" id="602072"/>
    <lineage>
        <taxon>Eukaryota</taxon>
        <taxon>Fungi</taxon>
        <taxon>Dikarya</taxon>
        <taxon>Ascomycota</taxon>
        <taxon>Pezizomycotina</taxon>
        <taxon>Eurotiomycetes</taxon>
        <taxon>Eurotiomycetidae</taxon>
        <taxon>Eurotiales</taxon>
        <taxon>Aspergillaceae</taxon>
        <taxon>Aspergillus</taxon>
        <taxon>Aspergillus subgen. Circumdati</taxon>
    </lineage>
</organism>
<dbReference type="AlphaFoldDB" id="A0A1R3R778"/>
<dbReference type="PANTHER" id="PTHR37017">
    <property type="entry name" value="AB HYDROLASE-1 DOMAIN-CONTAINING PROTEIN-RELATED"/>
    <property type="match status" value="1"/>
</dbReference>
<gene>
    <name evidence="2" type="ORF">ASPCADRAFT_59602</name>
</gene>
<dbReference type="Proteomes" id="UP000188318">
    <property type="component" value="Unassembled WGS sequence"/>
</dbReference>
<feature type="domain" description="AB hydrolase-1" evidence="1">
    <location>
        <begin position="2"/>
        <end position="215"/>
    </location>
</feature>
<proteinExistence type="predicted"/>
<dbReference type="InterPro" id="IPR000073">
    <property type="entry name" value="AB_hydrolase_1"/>
</dbReference>
<dbReference type="Pfam" id="PF12697">
    <property type="entry name" value="Abhydrolase_6"/>
    <property type="match status" value="1"/>
</dbReference>
<protein>
    <recommendedName>
        <fullName evidence="1">AB hydrolase-1 domain-containing protein</fullName>
    </recommendedName>
</protein>
<evidence type="ECO:0000313" key="3">
    <source>
        <dbReference type="Proteomes" id="UP000188318"/>
    </source>
</evidence>
<dbReference type="OMA" id="LFTEGAC"/>
<dbReference type="InterPro" id="IPR052897">
    <property type="entry name" value="Sec-Metab_Biosynth_Hydrolase"/>
</dbReference>
<keyword evidence="3" id="KW-1185">Reference proteome</keyword>
<dbReference type="InterPro" id="IPR029058">
    <property type="entry name" value="AB_hydrolase_fold"/>
</dbReference>